<comment type="similarity">
    <text evidence="1">Belongs to the peptidase S33 family.</text>
</comment>
<evidence type="ECO:0000259" key="3">
    <source>
        <dbReference type="Pfam" id="PF00561"/>
    </source>
</evidence>
<dbReference type="eggNOG" id="COG1506">
    <property type="taxonomic scope" value="Bacteria"/>
</dbReference>
<dbReference type="InterPro" id="IPR002410">
    <property type="entry name" value="Peptidase_S33"/>
</dbReference>
<dbReference type="Proteomes" id="UP000000370">
    <property type="component" value="Chromosome"/>
</dbReference>
<proteinExistence type="inferred from homology"/>
<dbReference type="InterPro" id="IPR000073">
    <property type="entry name" value="AB_hydrolase_1"/>
</dbReference>
<dbReference type="RefSeq" id="WP_012199001.1">
    <property type="nucleotide sequence ID" value="NC_010001.1"/>
</dbReference>
<dbReference type="GO" id="GO:0016020">
    <property type="term" value="C:membrane"/>
    <property type="evidence" value="ECO:0007669"/>
    <property type="project" value="TreeGrafter"/>
</dbReference>
<keyword evidence="2 4" id="KW-0378">Hydrolase</keyword>
<reference evidence="5" key="1">
    <citation type="submission" date="2007-11" db="EMBL/GenBank/DDBJ databases">
        <title>Complete genome sequence of Clostridium phytofermentans ISDg.</title>
        <authorList>
            <person name="Leschine S.B."/>
            <person name="Warnick T.A."/>
            <person name="Blanchard J.L."/>
            <person name="Schnell D.J."/>
            <person name="Petit E.L."/>
            <person name="LaTouf W.G."/>
            <person name="Copeland A."/>
            <person name="Lucas S."/>
            <person name="Lapidus A."/>
            <person name="Barry K."/>
            <person name="Glavina del Rio T."/>
            <person name="Dalin E."/>
            <person name="Tice H."/>
            <person name="Pitluck S."/>
            <person name="Kiss H."/>
            <person name="Brettin T."/>
            <person name="Bruce D."/>
            <person name="Detter J.C."/>
            <person name="Han C."/>
            <person name="Kuske C."/>
            <person name="Schmutz J."/>
            <person name="Larimer F."/>
            <person name="Land M."/>
            <person name="Hauser L."/>
            <person name="Kyrpides N."/>
            <person name="Kim E.A."/>
            <person name="Richardson P."/>
        </authorList>
    </citation>
    <scope>NUCLEOTIDE SEQUENCE [LARGE SCALE GENOMIC DNA]</scope>
    <source>
        <strain evidence="5">ATCC 700394 / DSM 18823 / ISDg</strain>
    </source>
</reference>
<dbReference type="PANTHER" id="PTHR43798">
    <property type="entry name" value="MONOACYLGLYCEROL LIPASE"/>
    <property type="match status" value="1"/>
</dbReference>
<dbReference type="PANTHER" id="PTHR43798:SF33">
    <property type="entry name" value="HYDROLASE, PUTATIVE (AFU_ORTHOLOGUE AFUA_2G14860)-RELATED"/>
    <property type="match status" value="1"/>
</dbReference>
<evidence type="ECO:0000313" key="4">
    <source>
        <dbReference type="EMBL" id="ABX41355.1"/>
    </source>
</evidence>
<accession>A9KM12</accession>
<keyword evidence="5" id="KW-1185">Reference proteome</keyword>
<dbReference type="GO" id="GO:0006508">
    <property type="term" value="P:proteolysis"/>
    <property type="evidence" value="ECO:0007669"/>
    <property type="project" value="InterPro"/>
</dbReference>
<name>A9KM12_LACP7</name>
<dbReference type="AlphaFoldDB" id="A9KM12"/>
<dbReference type="InterPro" id="IPR029058">
    <property type="entry name" value="AB_hydrolase_fold"/>
</dbReference>
<dbReference type="SUPFAM" id="SSF53474">
    <property type="entry name" value="alpha/beta-Hydrolases"/>
    <property type="match status" value="1"/>
</dbReference>
<dbReference type="STRING" id="357809.Cphy_0973"/>
<protein>
    <submittedName>
        <fullName evidence="4">Alpha/beta hydrolase fold</fullName>
    </submittedName>
</protein>
<dbReference type="EMBL" id="CP000885">
    <property type="protein sequence ID" value="ABX41355.1"/>
    <property type="molecule type" value="Genomic_DNA"/>
</dbReference>
<sequence length="347" mass="39586">MIKKIVRIIKWFGIILLLLVATGLCFPTWTPKIDNENSISELRKVEVNDTSLEVMIRGNNRDNPVIIFVHGGPCCSEIPYVKKYQDLLEKDFTIVHYDQRGSGKSYKFGTDYSDVDASFHVRDLLALTEYIEKYLNQNQVILVGHSYGTYIATQAIAKNPELYRAYVGIGQMSDTIKSELDGLQKCIKAAEARGNTEDVIYLSGLEKSITQGEGITPRNYVRKYGFAARNINENEDYLKGFIFGSEYNLLDTIRFYVASIKYQESLIMEALKNPVSDIVTEINKPVYFVMGKYDCMTSPEAAGEYLNILKGIGTHELVIFENSAHYPQFEEKEKFYKWMCDTFKKGA</sequence>
<evidence type="ECO:0000256" key="2">
    <source>
        <dbReference type="ARBA" id="ARBA00022801"/>
    </source>
</evidence>
<evidence type="ECO:0000313" key="5">
    <source>
        <dbReference type="Proteomes" id="UP000000370"/>
    </source>
</evidence>
<organism evidence="4 5">
    <name type="scientific">Lachnoclostridium phytofermentans (strain ATCC 700394 / DSM 18823 / ISDg)</name>
    <name type="common">Clostridium phytofermentans</name>
    <dbReference type="NCBI Taxonomy" id="357809"/>
    <lineage>
        <taxon>Bacteria</taxon>
        <taxon>Bacillati</taxon>
        <taxon>Bacillota</taxon>
        <taxon>Clostridia</taxon>
        <taxon>Lachnospirales</taxon>
        <taxon>Lachnospiraceae</taxon>
    </lineage>
</organism>
<dbReference type="InterPro" id="IPR050266">
    <property type="entry name" value="AB_hydrolase_sf"/>
</dbReference>
<dbReference type="Pfam" id="PF00561">
    <property type="entry name" value="Abhydrolase_1"/>
    <property type="match status" value="1"/>
</dbReference>
<dbReference type="GO" id="GO:0004177">
    <property type="term" value="F:aminopeptidase activity"/>
    <property type="evidence" value="ECO:0007669"/>
    <property type="project" value="UniProtKB-EC"/>
</dbReference>
<dbReference type="PRINTS" id="PR00793">
    <property type="entry name" value="PROAMNOPTASE"/>
</dbReference>
<dbReference type="HOGENOM" id="CLU_049285_2_0_9"/>
<feature type="domain" description="AB hydrolase-1" evidence="3">
    <location>
        <begin position="64"/>
        <end position="331"/>
    </location>
</feature>
<dbReference type="ESTHER" id="cloph-a9km12">
    <property type="family name" value="Proline_iminopeptidase"/>
</dbReference>
<dbReference type="Gene3D" id="3.40.50.1820">
    <property type="entry name" value="alpha/beta hydrolase"/>
    <property type="match status" value="1"/>
</dbReference>
<dbReference type="KEGG" id="cpy:Cphy_0973"/>
<evidence type="ECO:0000256" key="1">
    <source>
        <dbReference type="ARBA" id="ARBA00010088"/>
    </source>
</evidence>
<gene>
    <name evidence="4" type="ordered locus">Cphy_0973</name>
</gene>